<dbReference type="Proteomes" id="UP000051521">
    <property type="component" value="Unassembled WGS sequence"/>
</dbReference>
<dbReference type="InterPro" id="IPR008278">
    <property type="entry name" value="4-PPantetheinyl_Trfase_dom"/>
</dbReference>
<keyword evidence="7 8" id="KW-0275">Fatty acid biosynthesis</keyword>
<comment type="similarity">
    <text evidence="8">Belongs to the P-Pant transferase superfamily. AcpS family.</text>
</comment>
<comment type="subcellular location">
    <subcellularLocation>
        <location evidence="8">Cytoplasm</location>
    </subcellularLocation>
</comment>
<evidence type="ECO:0000259" key="9">
    <source>
        <dbReference type="Pfam" id="PF01648"/>
    </source>
</evidence>
<comment type="catalytic activity">
    <reaction evidence="8">
        <text>apo-[ACP] + CoA = holo-[ACP] + adenosine 3',5'-bisphosphate + H(+)</text>
        <dbReference type="Rhea" id="RHEA:12068"/>
        <dbReference type="Rhea" id="RHEA-COMP:9685"/>
        <dbReference type="Rhea" id="RHEA-COMP:9690"/>
        <dbReference type="ChEBI" id="CHEBI:15378"/>
        <dbReference type="ChEBI" id="CHEBI:29999"/>
        <dbReference type="ChEBI" id="CHEBI:57287"/>
        <dbReference type="ChEBI" id="CHEBI:58343"/>
        <dbReference type="ChEBI" id="CHEBI:64479"/>
        <dbReference type="EC" id="2.7.8.7"/>
    </reaction>
</comment>
<sequence length="122" mass="13705">MKKMIKGVGIDAIEVERVEKIVARGDRFAKRVLTPAEFAQYEKMTGKRKVEYLGGRFSLKESFSKAMGTGLGKEIGFQDVETLWDDLGHPVMTSTKFAGKIFPSITHDNHEIITLVVLEETE</sequence>
<dbReference type="Gene3D" id="3.90.470.20">
    <property type="entry name" value="4'-phosphopantetheinyl transferase domain"/>
    <property type="match status" value="1"/>
</dbReference>
<reference evidence="10 11" key="1">
    <citation type="journal article" date="2015" name="Genome Announc.">
        <title>Expanding the biotechnology potential of lactobacilli through comparative genomics of 213 strains and associated genera.</title>
        <authorList>
            <person name="Sun Z."/>
            <person name="Harris H.M."/>
            <person name="McCann A."/>
            <person name="Guo C."/>
            <person name="Argimon S."/>
            <person name="Zhang W."/>
            <person name="Yang X."/>
            <person name="Jeffery I.B."/>
            <person name="Cooney J.C."/>
            <person name="Kagawa T.F."/>
            <person name="Liu W."/>
            <person name="Song Y."/>
            <person name="Salvetti E."/>
            <person name="Wrobel A."/>
            <person name="Rasinkangas P."/>
            <person name="Parkhill J."/>
            <person name="Rea M.C."/>
            <person name="O'Sullivan O."/>
            <person name="Ritari J."/>
            <person name="Douillard F.P."/>
            <person name="Paul Ross R."/>
            <person name="Yang R."/>
            <person name="Briner A.E."/>
            <person name="Felis G.E."/>
            <person name="de Vos W.M."/>
            <person name="Barrangou R."/>
            <person name="Klaenhammer T.R."/>
            <person name="Caufield P.W."/>
            <person name="Cui Y."/>
            <person name="Zhang H."/>
            <person name="O'Toole P.W."/>
        </authorList>
    </citation>
    <scope>NUCLEOTIDE SEQUENCE [LARGE SCALE GENOMIC DNA]</scope>
    <source>
        <strain evidence="10 11">DSM 23908</strain>
    </source>
</reference>
<evidence type="ECO:0000313" key="10">
    <source>
        <dbReference type="EMBL" id="KRN14382.1"/>
    </source>
</evidence>
<comment type="cofactor">
    <cofactor evidence="8">
        <name>Mg(2+)</name>
        <dbReference type="ChEBI" id="CHEBI:18420"/>
    </cofactor>
</comment>
<gene>
    <name evidence="8" type="primary">acpS</name>
    <name evidence="10" type="ORF">FC38_GL001041</name>
</gene>
<dbReference type="EMBL" id="AYZO01000003">
    <property type="protein sequence ID" value="KRN14382.1"/>
    <property type="molecule type" value="Genomic_DNA"/>
</dbReference>
<evidence type="ECO:0000313" key="11">
    <source>
        <dbReference type="Proteomes" id="UP000051521"/>
    </source>
</evidence>
<comment type="caution">
    <text evidence="10">The sequence shown here is derived from an EMBL/GenBank/DDBJ whole genome shotgun (WGS) entry which is preliminary data.</text>
</comment>
<dbReference type="Pfam" id="PF01648">
    <property type="entry name" value="ACPS"/>
    <property type="match status" value="1"/>
</dbReference>
<keyword evidence="11" id="KW-1185">Reference proteome</keyword>
<dbReference type="InterPro" id="IPR037143">
    <property type="entry name" value="4-PPantetheinyl_Trfase_dom_sf"/>
</dbReference>
<feature type="domain" description="4'-phosphopantetheinyl transferase" evidence="9">
    <location>
        <begin position="7"/>
        <end position="103"/>
    </location>
</feature>
<protein>
    <recommendedName>
        <fullName evidence="8">Holo-[acyl-carrier-protein] synthase</fullName>
        <shortName evidence="8">Holo-ACP synthase</shortName>
        <ecNumber evidence="8">2.7.8.7</ecNumber>
    </recommendedName>
    <alternativeName>
        <fullName evidence="8">4'-phosphopantetheinyl transferase AcpS</fullName>
    </alternativeName>
</protein>
<dbReference type="InterPro" id="IPR002582">
    <property type="entry name" value="ACPS"/>
</dbReference>
<accession>A0ABR5PX10</accession>
<evidence type="ECO:0000256" key="7">
    <source>
        <dbReference type="ARBA" id="ARBA00023160"/>
    </source>
</evidence>
<dbReference type="NCBIfam" id="TIGR00516">
    <property type="entry name" value="acpS"/>
    <property type="match status" value="1"/>
</dbReference>
<evidence type="ECO:0000256" key="5">
    <source>
        <dbReference type="ARBA" id="ARBA00022842"/>
    </source>
</evidence>
<comment type="function">
    <text evidence="8">Transfers the 4'-phosphopantetheine moiety from coenzyme A to a Ser of acyl-carrier-protein.</text>
</comment>
<dbReference type="HAMAP" id="MF_00101">
    <property type="entry name" value="AcpS"/>
    <property type="match status" value="1"/>
</dbReference>
<evidence type="ECO:0000256" key="6">
    <source>
        <dbReference type="ARBA" id="ARBA00023098"/>
    </source>
</evidence>
<dbReference type="NCBIfam" id="TIGR00556">
    <property type="entry name" value="pantethn_trn"/>
    <property type="match status" value="1"/>
</dbReference>
<keyword evidence="8" id="KW-0963">Cytoplasm</keyword>
<keyword evidence="4 8" id="KW-0276">Fatty acid metabolism</keyword>
<feature type="binding site" evidence="8">
    <location>
        <position position="61"/>
    </location>
    <ligand>
        <name>Mg(2+)</name>
        <dbReference type="ChEBI" id="CHEBI:18420"/>
    </ligand>
</feature>
<evidence type="ECO:0000256" key="2">
    <source>
        <dbReference type="ARBA" id="ARBA00022679"/>
    </source>
</evidence>
<evidence type="ECO:0000256" key="1">
    <source>
        <dbReference type="ARBA" id="ARBA00022516"/>
    </source>
</evidence>
<feature type="binding site" evidence="8">
    <location>
        <position position="11"/>
    </location>
    <ligand>
        <name>Mg(2+)</name>
        <dbReference type="ChEBI" id="CHEBI:18420"/>
    </ligand>
</feature>
<keyword evidence="6 8" id="KW-0443">Lipid metabolism</keyword>
<keyword evidence="5 8" id="KW-0460">Magnesium</keyword>
<keyword evidence="2 8" id="KW-0808">Transferase</keyword>
<evidence type="ECO:0000256" key="8">
    <source>
        <dbReference type="HAMAP-Rule" id="MF_00101"/>
    </source>
</evidence>
<organism evidence="10 11">
    <name type="scientific">Lactobacillus gigeriorum DSM 23908 = CRBIP 24.85</name>
    <dbReference type="NCBI Taxonomy" id="1423751"/>
    <lineage>
        <taxon>Bacteria</taxon>
        <taxon>Bacillati</taxon>
        <taxon>Bacillota</taxon>
        <taxon>Bacilli</taxon>
        <taxon>Lactobacillales</taxon>
        <taxon>Lactobacillaceae</taxon>
        <taxon>Lactobacillus</taxon>
    </lineage>
</organism>
<dbReference type="InterPro" id="IPR004568">
    <property type="entry name" value="Ppantetheine-prot_Trfase_dom"/>
</dbReference>
<dbReference type="SUPFAM" id="SSF56214">
    <property type="entry name" value="4'-phosphopantetheinyl transferase"/>
    <property type="match status" value="1"/>
</dbReference>
<dbReference type="EC" id="2.7.8.7" evidence="8"/>
<evidence type="ECO:0000256" key="4">
    <source>
        <dbReference type="ARBA" id="ARBA00022832"/>
    </source>
</evidence>
<evidence type="ECO:0000256" key="3">
    <source>
        <dbReference type="ARBA" id="ARBA00022723"/>
    </source>
</evidence>
<proteinExistence type="inferred from homology"/>
<keyword evidence="1 8" id="KW-0444">Lipid biosynthesis</keyword>
<name>A0ABR5PX10_9LACO</name>
<keyword evidence="3 8" id="KW-0479">Metal-binding</keyword>